<accession>A0A7W5B0N1</accession>
<dbReference type="EMBL" id="JACHXK010000011">
    <property type="protein sequence ID" value="MBB3112193.1"/>
    <property type="molecule type" value="Genomic_DNA"/>
</dbReference>
<name>A0A7W5B0N1_9BACL</name>
<dbReference type="AlphaFoldDB" id="A0A7W5B0N1"/>
<organism evidence="1 2">
    <name type="scientific">Paenibacillus phyllosphaerae</name>
    <dbReference type="NCBI Taxonomy" id="274593"/>
    <lineage>
        <taxon>Bacteria</taxon>
        <taxon>Bacillati</taxon>
        <taxon>Bacillota</taxon>
        <taxon>Bacilli</taxon>
        <taxon>Bacillales</taxon>
        <taxon>Paenibacillaceae</taxon>
        <taxon>Paenibacillus</taxon>
    </lineage>
</organism>
<evidence type="ECO:0000313" key="2">
    <source>
        <dbReference type="Proteomes" id="UP000570361"/>
    </source>
</evidence>
<dbReference type="RefSeq" id="WP_183602231.1">
    <property type="nucleotide sequence ID" value="NZ_JACHXK010000011.1"/>
</dbReference>
<protein>
    <submittedName>
        <fullName evidence="1">Uncharacterized protein</fullName>
    </submittedName>
</protein>
<comment type="caution">
    <text evidence="1">The sequence shown here is derived from an EMBL/GenBank/DDBJ whole genome shotgun (WGS) entry which is preliminary data.</text>
</comment>
<reference evidence="1 2" key="1">
    <citation type="submission" date="2020-08" db="EMBL/GenBank/DDBJ databases">
        <title>Genomic Encyclopedia of Type Strains, Phase III (KMG-III): the genomes of soil and plant-associated and newly described type strains.</title>
        <authorList>
            <person name="Whitman W."/>
        </authorList>
    </citation>
    <scope>NUCLEOTIDE SEQUENCE [LARGE SCALE GENOMIC DNA]</scope>
    <source>
        <strain evidence="1 2">CECT 5862</strain>
    </source>
</reference>
<evidence type="ECO:0000313" key="1">
    <source>
        <dbReference type="EMBL" id="MBB3112193.1"/>
    </source>
</evidence>
<proteinExistence type="predicted"/>
<gene>
    <name evidence="1" type="ORF">FHS18_004279</name>
</gene>
<keyword evidence="2" id="KW-1185">Reference proteome</keyword>
<sequence>MKTCTVEDCDKPVKAKQYCAMHHQRWLRHGDPAAVKVRRASDLPAFCQWVNCSRKVLSKGLCAKHYYIKRMQTTGQ</sequence>
<dbReference type="Proteomes" id="UP000570361">
    <property type="component" value="Unassembled WGS sequence"/>
</dbReference>